<gene>
    <name evidence="2" type="ORF">NITHO_2210013</name>
</gene>
<reference evidence="2 3" key="1">
    <citation type="journal article" date="2012" name="ISME J.">
        <title>Nitrification expanded: discovery, physiology and genomics of a nitrite-oxidizing bacterium from the phylum Chloroflexi.</title>
        <authorList>
            <person name="Sorokin D.Y."/>
            <person name="Lucker S."/>
            <person name="Vejmelkova D."/>
            <person name="Kostrikina N.A."/>
            <person name="Kleerebezem R."/>
            <person name="Rijpstra W.I."/>
            <person name="Damste J.S."/>
            <person name="Le Paslier D."/>
            <person name="Muyzer G."/>
            <person name="Wagner M."/>
            <person name="van Loosdrecht M.C."/>
            <person name="Daims H."/>
        </authorList>
    </citation>
    <scope>NUCLEOTIDE SEQUENCE [LARGE SCALE GENOMIC DNA]</scope>
    <source>
        <strain evidence="3">none</strain>
    </source>
</reference>
<evidence type="ECO:0008006" key="4">
    <source>
        <dbReference type="Google" id="ProtNLM"/>
    </source>
</evidence>
<name>I4EF56_9BACT</name>
<dbReference type="AlphaFoldDB" id="I4EF56"/>
<accession>I4EF56</accession>
<evidence type="ECO:0000313" key="3">
    <source>
        <dbReference type="Proteomes" id="UP000004221"/>
    </source>
</evidence>
<dbReference type="EMBL" id="CAGS01000137">
    <property type="protein sequence ID" value="CCF83318.1"/>
    <property type="molecule type" value="Genomic_DNA"/>
</dbReference>
<organism evidence="2 3">
    <name type="scientific">Nitrolancea hollandica Lb</name>
    <dbReference type="NCBI Taxonomy" id="1129897"/>
    <lineage>
        <taxon>Bacteria</taxon>
        <taxon>Pseudomonadati</taxon>
        <taxon>Thermomicrobiota</taxon>
        <taxon>Thermomicrobia</taxon>
        <taxon>Sphaerobacterales</taxon>
        <taxon>Sphaerobacterineae</taxon>
        <taxon>Sphaerobacteraceae</taxon>
        <taxon>Nitrolancea</taxon>
    </lineage>
</organism>
<evidence type="ECO:0000313" key="2">
    <source>
        <dbReference type="EMBL" id="CCF83318.1"/>
    </source>
</evidence>
<protein>
    <recommendedName>
        <fullName evidence="4">YdhG-like domain-containing protein</fullName>
    </recommendedName>
</protein>
<sequence length="158" mass="17208">MKDTRKSAKSPTASGKEAKGFTDEERAAMAERAQEVRAAARRGSRASKADGESDVLAKIAEMPEPDRAMAERLHAIIKASAPALAPRTWYGMPAYAKDGDVECFFQCARKFKSRYATLGFSDKANLDEGSMWPTAFALKELTADDEARISALEKKAVS</sequence>
<comment type="caution">
    <text evidence="2">The sequence shown here is derived from an EMBL/GenBank/DDBJ whole genome shotgun (WGS) entry which is preliminary data.</text>
</comment>
<feature type="compositionally biased region" description="Basic and acidic residues" evidence="1">
    <location>
        <begin position="16"/>
        <end position="35"/>
    </location>
</feature>
<proteinExistence type="predicted"/>
<evidence type="ECO:0000256" key="1">
    <source>
        <dbReference type="SAM" id="MobiDB-lite"/>
    </source>
</evidence>
<dbReference type="SUPFAM" id="SSF159888">
    <property type="entry name" value="YdhG-like"/>
    <property type="match status" value="1"/>
</dbReference>
<feature type="region of interest" description="Disordered" evidence="1">
    <location>
        <begin position="1"/>
        <end position="63"/>
    </location>
</feature>
<dbReference type="Gene3D" id="3.90.1150.200">
    <property type="match status" value="1"/>
</dbReference>
<keyword evidence="3" id="KW-1185">Reference proteome</keyword>
<dbReference type="RefSeq" id="WP_008476370.1">
    <property type="nucleotide sequence ID" value="NZ_CAGS01000137.1"/>
</dbReference>
<dbReference type="Proteomes" id="UP000004221">
    <property type="component" value="Unassembled WGS sequence"/>
</dbReference>
<dbReference type="OrthoDB" id="32458at2"/>